<dbReference type="EMBL" id="KI517384">
    <property type="protein sequence ID" value="ESQ55391.1"/>
    <property type="molecule type" value="Genomic_DNA"/>
</dbReference>
<dbReference type="GO" id="GO:0043069">
    <property type="term" value="P:negative regulation of programmed cell death"/>
    <property type="evidence" value="ECO:0007669"/>
    <property type="project" value="EnsemblPlants"/>
</dbReference>
<reference evidence="6 7" key="1">
    <citation type="journal article" date="2013" name="Front. Plant Sci.">
        <title>The Reference Genome of the Halophytic Plant Eutrema salsugineum.</title>
        <authorList>
            <person name="Yang R."/>
            <person name="Jarvis D.E."/>
            <person name="Chen H."/>
            <person name="Beilstein M.A."/>
            <person name="Grimwood J."/>
            <person name="Jenkins J."/>
            <person name="Shu S."/>
            <person name="Prochnik S."/>
            <person name="Xin M."/>
            <person name="Ma C."/>
            <person name="Schmutz J."/>
            <person name="Wing R.A."/>
            <person name="Mitchell-Olds T."/>
            <person name="Schumaker K.S."/>
            <person name="Wang X."/>
        </authorList>
    </citation>
    <scope>NUCLEOTIDE SEQUENCE [LARGE SCALE GENOMIC DNA]</scope>
</reference>
<dbReference type="PANTHER" id="PTHR42647">
    <property type="entry name" value="SBP (S-RIBONUCLEASE BINDING PROTEIN) FAMILY PROTEIN"/>
    <property type="match status" value="1"/>
</dbReference>
<evidence type="ECO:0000256" key="4">
    <source>
        <dbReference type="PROSITE-ProRule" id="PRU00175"/>
    </source>
</evidence>
<dbReference type="GO" id="GO:0005634">
    <property type="term" value="C:nucleus"/>
    <property type="evidence" value="ECO:0007669"/>
    <property type="project" value="EnsemblPlants"/>
</dbReference>
<dbReference type="GO" id="GO:0043161">
    <property type="term" value="P:proteasome-mediated ubiquitin-dependent protein catabolic process"/>
    <property type="evidence" value="ECO:0007669"/>
    <property type="project" value="EnsemblPlants"/>
</dbReference>
<dbReference type="eggNOG" id="KOG1100">
    <property type="taxonomic scope" value="Eukaryota"/>
</dbReference>
<keyword evidence="2 4" id="KW-0863">Zinc-finger</keyword>
<dbReference type="PIRSF" id="PIRSF036836">
    <property type="entry name" value="RNase_bind_SBP1"/>
    <property type="match status" value="1"/>
</dbReference>
<protein>
    <recommendedName>
        <fullName evidence="5">RING-type domain-containing protein</fullName>
    </recommendedName>
</protein>
<name>V4P730_EUTSA</name>
<evidence type="ECO:0000256" key="3">
    <source>
        <dbReference type="ARBA" id="ARBA00022833"/>
    </source>
</evidence>
<dbReference type="OMA" id="NMNHGEF"/>
<dbReference type="GO" id="GO:0009739">
    <property type="term" value="P:response to gibberellin"/>
    <property type="evidence" value="ECO:0007669"/>
    <property type="project" value="EnsemblPlants"/>
</dbReference>
<keyword evidence="3" id="KW-0862">Zinc</keyword>
<dbReference type="Proteomes" id="UP000030689">
    <property type="component" value="Unassembled WGS sequence"/>
</dbReference>
<dbReference type="Gramene" id="ESQ55391">
    <property type="protein sequence ID" value="ESQ55391"/>
    <property type="gene ID" value="EUTSA_v10025664mg"/>
</dbReference>
<dbReference type="KEGG" id="eus:EUTSA_v10025664mg"/>
<gene>
    <name evidence="6" type="ORF">EUTSA_v10025664mg</name>
</gene>
<evidence type="ECO:0000256" key="2">
    <source>
        <dbReference type="ARBA" id="ARBA00022771"/>
    </source>
</evidence>
<proteinExistence type="predicted"/>
<dbReference type="CDD" id="cd16649">
    <property type="entry name" value="mRING-HC-C3HC5_CGRF1-like"/>
    <property type="match status" value="1"/>
</dbReference>
<dbReference type="GO" id="GO:0008270">
    <property type="term" value="F:zinc ion binding"/>
    <property type="evidence" value="ECO:0007669"/>
    <property type="project" value="UniProtKB-KW"/>
</dbReference>
<evidence type="ECO:0000313" key="7">
    <source>
        <dbReference type="Proteomes" id="UP000030689"/>
    </source>
</evidence>
<dbReference type="InterPro" id="IPR013083">
    <property type="entry name" value="Znf_RING/FYVE/PHD"/>
</dbReference>
<feature type="domain" description="RING-type" evidence="5">
    <location>
        <begin position="287"/>
        <end position="323"/>
    </location>
</feature>
<dbReference type="Pfam" id="PF13920">
    <property type="entry name" value="zf-C3HC4_3"/>
    <property type="match status" value="1"/>
</dbReference>
<dbReference type="GO" id="GO:0042742">
    <property type="term" value="P:defense response to bacterium"/>
    <property type="evidence" value="ECO:0007669"/>
    <property type="project" value="EnsemblPlants"/>
</dbReference>
<dbReference type="AlphaFoldDB" id="V4P730"/>
<dbReference type="GO" id="GO:0004869">
    <property type="term" value="F:cysteine-type endopeptidase inhibitor activity"/>
    <property type="evidence" value="ECO:0007669"/>
    <property type="project" value="EnsemblPlants"/>
</dbReference>
<dbReference type="STRING" id="72664.V4P730"/>
<dbReference type="PROSITE" id="PS50089">
    <property type="entry name" value="ZF_RING_2"/>
    <property type="match status" value="1"/>
</dbReference>
<dbReference type="PANTHER" id="PTHR42647:SF54">
    <property type="entry name" value="E3 UBIQUITIN-PROTEIN LIGASE BOI"/>
    <property type="match status" value="1"/>
</dbReference>
<keyword evidence="7" id="KW-1185">Reference proteome</keyword>
<evidence type="ECO:0000256" key="1">
    <source>
        <dbReference type="ARBA" id="ARBA00022723"/>
    </source>
</evidence>
<evidence type="ECO:0000313" key="6">
    <source>
        <dbReference type="EMBL" id="ESQ55391.1"/>
    </source>
</evidence>
<evidence type="ECO:0000259" key="5">
    <source>
        <dbReference type="PROSITE" id="PS50089"/>
    </source>
</evidence>
<organism evidence="6 7">
    <name type="scientific">Eutrema salsugineum</name>
    <name type="common">Saltwater cress</name>
    <name type="synonym">Sisymbrium salsugineum</name>
    <dbReference type="NCBI Taxonomy" id="72664"/>
    <lineage>
        <taxon>Eukaryota</taxon>
        <taxon>Viridiplantae</taxon>
        <taxon>Streptophyta</taxon>
        <taxon>Embryophyta</taxon>
        <taxon>Tracheophyta</taxon>
        <taxon>Spermatophyta</taxon>
        <taxon>Magnoliopsida</taxon>
        <taxon>eudicotyledons</taxon>
        <taxon>Gunneridae</taxon>
        <taxon>Pentapetalae</taxon>
        <taxon>rosids</taxon>
        <taxon>malvids</taxon>
        <taxon>Brassicales</taxon>
        <taxon>Brassicaceae</taxon>
        <taxon>Eutremeae</taxon>
        <taxon>Eutrema</taxon>
    </lineage>
</organism>
<sequence>MSSQLPFSFSFSLSLSVQSLSELLTNVSMAIEARHMNIFSPQLISNSDCVKFEQNMNHGEFNLAAGEVPLITGESLAVDPLAIAAAKASFNKSESGLTYNFNSSNVLPPSTKRPRGSQFLDSDAQFAAAVKRRSVAFGSSQPSLINAQLVSQIQNQQQSEIDRFVAQQTEKLRIEVEARQRTQTRMLASAVQNAIAKKLKEKDDEIVRIKNLNWVLQERVKSLYVENQIWRDIAQTNEANANNLRTNLDQVLAQIETFPTAVEDDAESSSGSCCVGGDAVTAVSGGCKRCGEREASVLVLPCRHLCLCTVCGSALLRTCPVCDSVMNASVHVNMSS</sequence>
<accession>V4P730</accession>
<dbReference type="Gene3D" id="3.30.40.10">
    <property type="entry name" value="Zinc/RING finger domain, C3HC4 (zinc finger)"/>
    <property type="match status" value="1"/>
</dbReference>
<dbReference type="GO" id="GO:0050832">
    <property type="term" value="P:defense response to fungus"/>
    <property type="evidence" value="ECO:0007669"/>
    <property type="project" value="EnsemblPlants"/>
</dbReference>
<dbReference type="InterPro" id="IPR001841">
    <property type="entry name" value="Znf_RING"/>
</dbReference>
<keyword evidence="1" id="KW-0479">Metal-binding</keyword>
<dbReference type="GO" id="GO:0004842">
    <property type="term" value="F:ubiquitin-protein transferase activity"/>
    <property type="evidence" value="ECO:0007669"/>
    <property type="project" value="EnsemblPlants"/>
</dbReference>
<dbReference type="SUPFAM" id="SSF57850">
    <property type="entry name" value="RING/U-box"/>
    <property type="match status" value="1"/>
</dbReference>